<sequence length="121" mass="13303">MIAHAYKLRRNETRMLDLTDFGHNPAGREVGEYGTPLVRHGKAKKGSPPKRRSVLTAWHWTPRTIEEWINEARPGCGIRPAGPYGRPSAGRESGISGCPDSPPTRAPCVERARFGRGASDT</sequence>
<feature type="region of interest" description="Disordered" evidence="1">
    <location>
        <begin position="76"/>
        <end position="121"/>
    </location>
</feature>
<evidence type="ECO:0000313" key="2">
    <source>
        <dbReference type="EMBL" id="MBM9624116.1"/>
    </source>
</evidence>
<evidence type="ECO:0008006" key="4">
    <source>
        <dbReference type="Google" id="ProtNLM"/>
    </source>
</evidence>
<comment type="caution">
    <text evidence="2">The sequence shown here is derived from an EMBL/GenBank/DDBJ whole genome shotgun (WGS) entry which is preliminary data.</text>
</comment>
<dbReference type="Proteomes" id="UP000664109">
    <property type="component" value="Unassembled WGS sequence"/>
</dbReference>
<feature type="region of interest" description="Disordered" evidence="1">
    <location>
        <begin position="18"/>
        <end position="54"/>
    </location>
</feature>
<feature type="compositionally biased region" description="Basic residues" evidence="1">
    <location>
        <begin position="39"/>
        <end position="53"/>
    </location>
</feature>
<evidence type="ECO:0000313" key="3">
    <source>
        <dbReference type="Proteomes" id="UP000664109"/>
    </source>
</evidence>
<proteinExistence type="predicted"/>
<organism evidence="2 3">
    <name type="scientific">Streptomyces zhihengii</name>
    <dbReference type="NCBI Taxonomy" id="1818004"/>
    <lineage>
        <taxon>Bacteria</taxon>
        <taxon>Bacillati</taxon>
        <taxon>Actinomycetota</taxon>
        <taxon>Actinomycetes</taxon>
        <taxon>Kitasatosporales</taxon>
        <taxon>Streptomycetaceae</taxon>
        <taxon>Streptomyces</taxon>
    </lineage>
</organism>
<protein>
    <recommendedName>
        <fullName evidence="4">Integrase</fullName>
    </recommendedName>
</protein>
<accession>A0ABS2V2S7</accession>
<evidence type="ECO:0000256" key="1">
    <source>
        <dbReference type="SAM" id="MobiDB-lite"/>
    </source>
</evidence>
<gene>
    <name evidence="2" type="ORF">JE024_36700</name>
</gene>
<reference evidence="2 3" key="1">
    <citation type="journal article" date="2016" name="Arch. Microbiol.">
        <title>Streptomyces zhihengii sp. nov., isolated from rhizospheric soil of Psammosilene tunicoides.</title>
        <authorList>
            <person name="Huang M.J."/>
            <person name="Fei J.J."/>
            <person name="Salam N."/>
            <person name="Kim C.J."/>
            <person name="Hozzein W.N."/>
            <person name="Xiao M."/>
            <person name="Huang H.Q."/>
            <person name="Li W.J."/>
        </authorList>
    </citation>
    <scope>NUCLEOTIDE SEQUENCE [LARGE SCALE GENOMIC DNA]</scope>
    <source>
        <strain evidence="2 3">YIM T102</strain>
    </source>
</reference>
<name>A0ABS2V2S7_9ACTN</name>
<dbReference type="RefSeq" id="WP_205378157.1">
    <property type="nucleotide sequence ID" value="NZ_JAFEJA010000002.1"/>
</dbReference>
<dbReference type="EMBL" id="JAFEJA010000002">
    <property type="protein sequence ID" value="MBM9624116.1"/>
    <property type="molecule type" value="Genomic_DNA"/>
</dbReference>
<keyword evidence="3" id="KW-1185">Reference proteome</keyword>